<dbReference type="AlphaFoldDB" id="A0ABD0JIV5"/>
<evidence type="ECO:0000256" key="8">
    <source>
        <dbReference type="ARBA" id="ARBA00023128"/>
    </source>
</evidence>
<organism evidence="13 14">
    <name type="scientific">Batillaria attramentaria</name>
    <dbReference type="NCBI Taxonomy" id="370345"/>
    <lineage>
        <taxon>Eukaryota</taxon>
        <taxon>Metazoa</taxon>
        <taxon>Spiralia</taxon>
        <taxon>Lophotrochozoa</taxon>
        <taxon>Mollusca</taxon>
        <taxon>Gastropoda</taxon>
        <taxon>Caenogastropoda</taxon>
        <taxon>Sorbeoconcha</taxon>
        <taxon>Cerithioidea</taxon>
        <taxon>Batillariidae</taxon>
        <taxon>Batillaria</taxon>
    </lineage>
</organism>
<keyword evidence="3 11" id="KW-0813">Transport</keyword>
<evidence type="ECO:0000256" key="12">
    <source>
        <dbReference type="SAM" id="MobiDB-lite"/>
    </source>
</evidence>
<feature type="compositionally biased region" description="Low complexity" evidence="12">
    <location>
        <begin position="29"/>
        <end position="41"/>
    </location>
</feature>
<comment type="subcellular location">
    <subcellularLocation>
        <location evidence="1">Mitochondrion inner membrane</location>
        <topology evidence="1">Multi-pass membrane protein</topology>
    </subcellularLocation>
</comment>
<sequence length="390" mass="44062">MDDQQSRRQLLKPDQAEREAKPSTRTIPKNDTTAKNTTTVSTVNTPPAAEVMKPTDVAKTPSGFLAGLIFGLGSKVTDMDVKAPQLDQEFICGWGAAFINITSTFPINKAIFRQQLQGISGYQAMQQLSSEGLRHLYRGLLPPLLQKTTTVSIMFGSYQNFRVRIDNFFPGVPQPVNHAVAAIMAGTLEATLAPFERIQTLLQNQTYQKRFNNTWHAGKELWAFGLREYYRGLTPILMRNGPSNVVFFLGREYLSEHTPDFEKGPSRLAKDFICGACLGAVISTFFFPLNVVKTRMQSQVGGPFNSVWKSFQVVWAERDRSLKSLFRGYHLNYTRSFISWGIINASYEYLMQLFHRAKTTGLLQAPHMQEQVSVAQQELATPEHVHWKKK</sequence>
<keyword evidence="9 10" id="KW-0472">Membrane</keyword>
<evidence type="ECO:0000256" key="1">
    <source>
        <dbReference type="ARBA" id="ARBA00004448"/>
    </source>
</evidence>
<evidence type="ECO:0000256" key="3">
    <source>
        <dbReference type="ARBA" id="ARBA00022448"/>
    </source>
</evidence>
<keyword evidence="7" id="KW-1133">Transmembrane helix</keyword>
<comment type="similarity">
    <text evidence="2 11">Belongs to the mitochondrial carrier (TC 2.A.29) family.</text>
</comment>
<evidence type="ECO:0000256" key="11">
    <source>
        <dbReference type="RuleBase" id="RU000488"/>
    </source>
</evidence>
<keyword evidence="5" id="KW-0677">Repeat</keyword>
<dbReference type="Proteomes" id="UP001519460">
    <property type="component" value="Unassembled WGS sequence"/>
</dbReference>
<reference evidence="13 14" key="1">
    <citation type="journal article" date="2023" name="Sci. Data">
        <title>Genome assembly of the Korean intertidal mud-creeper Batillaria attramentaria.</title>
        <authorList>
            <person name="Patra A.K."/>
            <person name="Ho P.T."/>
            <person name="Jun S."/>
            <person name="Lee S.J."/>
            <person name="Kim Y."/>
            <person name="Won Y.J."/>
        </authorList>
    </citation>
    <scope>NUCLEOTIDE SEQUENCE [LARGE SCALE GENOMIC DNA]</scope>
    <source>
        <strain evidence="13">Wonlab-2016</strain>
    </source>
</reference>
<feature type="region of interest" description="Disordered" evidence="12">
    <location>
        <begin position="1"/>
        <end position="41"/>
    </location>
</feature>
<proteinExistence type="inferred from homology"/>
<evidence type="ECO:0000313" key="13">
    <source>
        <dbReference type="EMBL" id="KAK7474894.1"/>
    </source>
</evidence>
<evidence type="ECO:0000256" key="2">
    <source>
        <dbReference type="ARBA" id="ARBA00006375"/>
    </source>
</evidence>
<dbReference type="EMBL" id="JACVVK020000421">
    <property type="protein sequence ID" value="KAK7474894.1"/>
    <property type="molecule type" value="Genomic_DNA"/>
</dbReference>
<accession>A0ABD0JIV5</accession>
<dbReference type="GO" id="GO:0005743">
    <property type="term" value="C:mitochondrial inner membrane"/>
    <property type="evidence" value="ECO:0007669"/>
    <property type="project" value="UniProtKB-SubCell"/>
</dbReference>
<name>A0ABD0JIV5_9CAEN</name>
<dbReference type="Pfam" id="PF00153">
    <property type="entry name" value="Mito_carr"/>
    <property type="match status" value="3"/>
</dbReference>
<feature type="repeat" description="Solcar" evidence="10">
    <location>
        <begin position="173"/>
        <end position="257"/>
    </location>
</feature>
<keyword evidence="4 10" id="KW-0812">Transmembrane</keyword>
<comment type="caution">
    <text evidence="13">The sequence shown here is derived from an EMBL/GenBank/DDBJ whole genome shotgun (WGS) entry which is preliminary data.</text>
</comment>
<evidence type="ECO:0008006" key="15">
    <source>
        <dbReference type="Google" id="ProtNLM"/>
    </source>
</evidence>
<keyword evidence="6" id="KW-0999">Mitochondrion inner membrane</keyword>
<dbReference type="PANTHER" id="PTHR46131">
    <property type="entry name" value="SD08549P"/>
    <property type="match status" value="1"/>
</dbReference>
<feature type="repeat" description="Solcar" evidence="10">
    <location>
        <begin position="266"/>
        <end position="353"/>
    </location>
</feature>
<dbReference type="PROSITE" id="PS50920">
    <property type="entry name" value="SOLCAR"/>
    <property type="match status" value="3"/>
</dbReference>
<dbReference type="SUPFAM" id="SSF103506">
    <property type="entry name" value="Mitochondrial carrier"/>
    <property type="match status" value="1"/>
</dbReference>
<feature type="repeat" description="Solcar" evidence="10">
    <location>
        <begin position="84"/>
        <end position="164"/>
    </location>
</feature>
<dbReference type="InterPro" id="IPR023395">
    <property type="entry name" value="MCP_dom_sf"/>
</dbReference>
<evidence type="ECO:0000256" key="5">
    <source>
        <dbReference type="ARBA" id="ARBA00022737"/>
    </source>
</evidence>
<evidence type="ECO:0000313" key="14">
    <source>
        <dbReference type="Proteomes" id="UP001519460"/>
    </source>
</evidence>
<evidence type="ECO:0000256" key="10">
    <source>
        <dbReference type="PROSITE-ProRule" id="PRU00282"/>
    </source>
</evidence>
<gene>
    <name evidence="13" type="ORF">BaRGS_00033849</name>
</gene>
<dbReference type="PANTHER" id="PTHR46131:SF1">
    <property type="entry name" value="SD08549P"/>
    <property type="match status" value="1"/>
</dbReference>
<keyword evidence="14" id="KW-1185">Reference proteome</keyword>
<evidence type="ECO:0000256" key="4">
    <source>
        <dbReference type="ARBA" id="ARBA00022692"/>
    </source>
</evidence>
<dbReference type="Gene3D" id="1.50.40.10">
    <property type="entry name" value="Mitochondrial carrier domain"/>
    <property type="match status" value="1"/>
</dbReference>
<dbReference type="InterPro" id="IPR052465">
    <property type="entry name" value="Mito_NAD+_Carrier"/>
</dbReference>
<evidence type="ECO:0000256" key="7">
    <source>
        <dbReference type="ARBA" id="ARBA00022989"/>
    </source>
</evidence>
<evidence type="ECO:0000256" key="9">
    <source>
        <dbReference type="ARBA" id="ARBA00023136"/>
    </source>
</evidence>
<evidence type="ECO:0000256" key="6">
    <source>
        <dbReference type="ARBA" id="ARBA00022792"/>
    </source>
</evidence>
<protein>
    <recommendedName>
        <fullName evidence="15">Mitochondrial carrier protein</fullName>
    </recommendedName>
</protein>
<keyword evidence="8" id="KW-0496">Mitochondrion</keyword>
<dbReference type="InterPro" id="IPR018108">
    <property type="entry name" value="MCP_transmembrane"/>
</dbReference>